<dbReference type="RefSeq" id="WP_155933246.1">
    <property type="nucleotide sequence ID" value="NZ_WODC01000003.1"/>
</dbReference>
<dbReference type="InterPro" id="IPR005632">
    <property type="entry name" value="Chaperone_Skp"/>
</dbReference>
<dbReference type="Gene3D" id="3.30.910.20">
    <property type="entry name" value="Skp domain"/>
    <property type="match status" value="1"/>
</dbReference>
<feature type="chain" id="PRO_5029799941" evidence="3">
    <location>
        <begin position="25"/>
        <end position="176"/>
    </location>
</feature>
<proteinExistence type="inferred from homology"/>
<dbReference type="SMART" id="SM00935">
    <property type="entry name" value="OmpH"/>
    <property type="match status" value="1"/>
</dbReference>
<dbReference type="PROSITE" id="PS51257">
    <property type="entry name" value="PROKAR_LIPOPROTEIN"/>
    <property type="match status" value="1"/>
</dbReference>
<gene>
    <name evidence="4" type="ORF">GKC30_06485</name>
</gene>
<comment type="similarity">
    <text evidence="1">Belongs to the Skp family.</text>
</comment>
<dbReference type="GO" id="GO:0005829">
    <property type="term" value="C:cytosol"/>
    <property type="evidence" value="ECO:0007669"/>
    <property type="project" value="TreeGrafter"/>
</dbReference>
<protein>
    <submittedName>
        <fullName evidence="4">OmpH family outer membrane protein</fullName>
    </submittedName>
</protein>
<dbReference type="SUPFAM" id="SSF111384">
    <property type="entry name" value="OmpH-like"/>
    <property type="match status" value="1"/>
</dbReference>
<dbReference type="InterPro" id="IPR024930">
    <property type="entry name" value="Skp_dom_sf"/>
</dbReference>
<dbReference type="PANTHER" id="PTHR35089">
    <property type="entry name" value="CHAPERONE PROTEIN SKP"/>
    <property type="match status" value="1"/>
</dbReference>
<dbReference type="GO" id="GO:0050821">
    <property type="term" value="P:protein stabilization"/>
    <property type="evidence" value="ECO:0007669"/>
    <property type="project" value="TreeGrafter"/>
</dbReference>
<sequence>MKRLIVLLAIALLGLGLFGCNQQAGIAVGVVDEAAAFQNNKAATSAMTYLQELGTPLQQKAEAAYKAMQEDQSEENVAAYKAAMGELQSVMNEEQQRVVALIDAKFNEVLETYRKDKGLTIILSRQSVIAVDNAVDITADISAAMDAIELDLTPPARPVVDDAAVTEQAPAASDEQ</sequence>
<feature type="signal peptide" evidence="3">
    <location>
        <begin position="1"/>
        <end position="24"/>
    </location>
</feature>
<dbReference type="EMBL" id="WODC01000003">
    <property type="protein sequence ID" value="MUM77274.1"/>
    <property type="molecule type" value="Genomic_DNA"/>
</dbReference>
<reference evidence="4 5" key="1">
    <citation type="submission" date="2019-11" db="EMBL/GenBank/DDBJ databases">
        <title>Pseudodesulfovibrio alkaliphilus, sp. nov., an alkaliphilic sulfate-reducing bacteria from mud volcano of Taman peninsula, Russia.</title>
        <authorList>
            <person name="Frolova A."/>
            <person name="Merkel A.Y."/>
            <person name="Slobodkin A.I."/>
        </authorList>
    </citation>
    <scope>NUCLEOTIDE SEQUENCE [LARGE SCALE GENOMIC DNA]</scope>
    <source>
        <strain evidence="4 5">F-1</strain>
    </source>
</reference>
<comment type="caution">
    <text evidence="4">The sequence shown here is derived from an EMBL/GenBank/DDBJ whole genome shotgun (WGS) entry which is preliminary data.</text>
</comment>
<evidence type="ECO:0000256" key="2">
    <source>
        <dbReference type="ARBA" id="ARBA00022729"/>
    </source>
</evidence>
<dbReference type="Proteomes" id="UP000461162">
    <property type="component" value="Unassembled WGS sequence"/>
</dbReference>
<keyword evidence="5" id="KW-1185">Reference proteome</keyword>
<keyword evidence="2 3" id="KW-0732">Signal</keyword>
<evidence type="ECO:0000256" key="1">
    <source>
        <dbReference type="ARBA" id="ARBA00009091"/>
    </source>
</evidence>
<name>A0A7K1KMF3_9BACT</name>
<evidence type="ECO:0000256" key="3">
    <source>
        <dbReference type="SAM" id="SignalP"/>
    </source>
</evidence>
<dbReference type="AlphaFoldDB" id="A0A7K1KMF3"/>
<accession>A0A7K1KMF3</accession>
<dbReference type="GO" id="GO:0051082">
    <property type="term" value="F:unfolded protein binding"/>
    <property type="evidence" value="ECO:0007669"/>
    <property type="project" value="InterPro"/>
</dbReference>
<dbReference type="PANTHER" id="PTHR35089:SF1">
    <property type="entry name" value="CHAPERONE PROTEIN SKP"/>
    <property type="match status" value="1"/>
</dbReference>
<evidence type="ECO:0000313" key="5">
    <source>
        <dbReference type="Proteomes" id="UP000461162"/>
    </source>
</evidence>
<evidence type="ECO:0000313" key="4">
    <source>
        <dbReference type="EMBL" id="MUM77274.1"/>
    </source>
</evidence>
<organism evidence="4 5">
    <name type="scientific">Pseudodesulfovibrio alkaliphilus</name>
    <dbReference type="NCBI Taxonomy" id="2661613"/>
    <lineage>
        <taxon>Bacteria</taxon>
        <taxon>Pseudomonadati</taxon>
        <taxon>Thermodesulfobacteriota</taxon>
        <taxon>Desulfovibrionia</taxon>
        <taxon>Desulfovibrionales</taxon>
        <taxon>Desulfovibrionaceae</taxon>
    </lineage>
</organism>